<evidence type="ECO:0000313" key="1">
    <source>
        <dbReference type="EMBL" id="MDR6100989.1"/>
    </source>
</evidence>
<gene>
    <name evidence="1" type="ORF">QE369_001167</name>
</gene>
<evidence type="ECO:0000313" key="2">
    <source>
        <dbReference type="Proteomes" id="UP001255601"/>
    </source>
</evidence>
<organism evidence="1 2">
    <name type="scientific">Agrobacterium larrymoorei</name>
    <dbReference type="NCBI Taxonomy" id="160699"/>
    <lineage>
        <taxon>Bacteria</taxon>
        <taxon>Pseudomonadati</taxon>
        <taxon>Pseudomonadota</taxon>
        <taxon>Alphaproteobacteria</taxon>
        <taxon>Hyphomicrobiales</taxon>
        <taxon>Rhizobiaceae</taxon>
        <taxon>Rhizobium/Agrobacterium group</taxon>
        <taxon>Agrobacterium</taxon>
    </lineage>
</organism>
<sequence length="35" mass="3822">MRCLLAGSGHSLTPFHDDFLLTFGAGHVSRPDRPL</sequence>
<dbReference type="Proteomes" id="UP001255601">
    <property type="component" value="Unassembled WGS sequence"/>
</dbReference>
<dbReference type="EMBL" id="JAVIZC010000001">
    <property type="protein sequence ID" value="MDR6100989.1"/>
    <property type="molecule type" value="Genomic_DNA"/>
</dbReference>
<reference evidence="1" key="1">
    <citation type="submission" date="2023-08" db="EMBL/GenBank/DDBJ databases">
        <title>Functional and genomic diversity of the sorghum phyllosphere microbiome.</title>
        <authorList>
            <person name="Shade A."/>
        </authorList>
    </citation>
    <scope>NUCLEOTIDE SEQUENCE</scope>
    <source>
        <strain evidence="1">SORGH_AS_0974</strain>
    </source>
</reference>
<protein>
    <submittedName>
        <fullName evidence="1">Uncharacterized protein</fullName>
    </submittedName>
</protein>
<accession>A0AAJ2EQT2</accession>
<comment type="caution">
    <text evidence="1">The sequence shown here is derived from an EMBL/GenBank/DDBJ whole genome shotgun (WGS) entry which is preliminary data.</text>
</comment>
<dbReference type="AlphaFoldDB" id="A0AAJ2EQT2"/>
<proteinExistence type="predicted"/>
<name>A0AAJ2EQT2_9HYPH</name>